<keyword evidence="2" id="KW-1185">Reference proteome</keyword>
<comment type="caution">
    <text evidence="1">The sequence shown here is derived from an EMBL/GenBank/DDBJ whole genome shotgun (WGS) entry which is preliminary data.</text>
</comment>
<accession>A0ACC3DXZ9</accession>
<sequence length="259" mass="29979">MSPYDADPAKRPESDRYADVPLYGRYLPRECDFRPDDRYIKNYSDEALVYWETVLLKCTPDVRIYENQDGGRDVFALGSVIVKSSHLKESLNGRKAHRDYSLADANEVKATELALRSFLRERSTTSQKSSFKCQARDILRRLQQIKSPYTKPSYVVPDTDPIEHRGVQELEEQLLFGSKQDTDLCFMHNDLSLSNTIVDNDRIVALVDWEMAGYFGWDTAARVHAQIRTPKRENFAALDLPEELLADILYWNDLYDTDH</sequence>
<name>A0ACC3DXZ9_9PEZI</name>
<reference evidence="1" key="1">
    <citation type="submission" date="2024-09" db="EMBL/GenBank/DDBJ databases">
        <title>Black Yeasts Isolated from many extreme environments.</title>
        <authorList>
            <person name="Coleine C."/>
            <person name="Stajich J.E."/>
            <person name="Selbmann L."/>
        </authorList>
    </citation>
    <scope>NUCLEOTIDE SEQUENCE</scope>
    <source>
        <strain evidence="1">CCFEE 5737</strain>
    </source>
</reference>
<proteinExistence type="predicted"/>
<gene>
    <name evidence="1" type="ORF">LTS18_005429</name>
</gene>
<evidence type="ECO:0000313" key="1">
    <source>
        <dbReference type="EMBL" id="KAK3081556.1"/>
    </source>
</evidence>
<organism evidence="1 2">
    <name type="scientific">Coniosporium uncinatum</name>
    <dbReference type="NCBI Taxonomy" id="93489"/>
    <lineage>
        <taxon>Eukaryota</taxon>
        <taxon>Fungi</taxon>
        <taxon>Dikarya</taxon>
        <taxon>Ascomycota</taxon>
        <taxon>Pezizomycotina</taxon>
        <taxon>Dothideomycetes</taxon>
        <taxon>Dothideomycetes incertae sedis</taxon>
        <taxon>Coniosporium</taxon>
    </lineage>
</organism>
<dbReference type="Proteomes" id="UP001186974">
    <property type="component" value="Unassembled WGS sequence"/>
</dbReference>
<evidence type="ECO:0000313" key="2">
    <source>
        <dbReference type="Proteomes" id="UP001186974"/>
    </source>
</evidence>
<protein>
    <submittedName>
        <fullName evidence="1">Uncharacterized protein</fullName>
    </submittedName>
</protein>
<dbReference type="EMBL" id="JAWDJW010000129">
    <property type="protein sequence ID" value="KAK3081556.1"/>
    <property type="molecule type" value="Genomic_DNA"/>
</dbReference>